<sequence length="223" mass="24555">RFLLAPKVSVIVQEFNSQQYTIFGEVVEPGVYPLTTKVTITKALAGAGGLNRGQFRATTVELADLTHAFIAREGEVLPVDFVQLVRFGDLRYDISLQPGDYIYIPSGLSKEVYILGEVNNPMLFAFREDMSVTRTLAQAEGFTPDADLKRIHIIRGSLHNPTVYMINYRAVLEGEAREIALEPGDVVYVPPTGLTSFSRIIDKIIPAVQALQVGIILADTVSD</sequence>
<dbReference type="GO" id="GO:0015159">
    <property type="term" value="F:polysaccharide transmembrane transporter activity"/>
    <property type="evidence" value="ECO:0007669"/>
    <property type="project" value="InterPro"/>
</dbReference>
<comment type="caution">
    <text evidence="2">The sequence shown here is derived from an EMBL/GenBank/DDBJ whole genome shotgun (WGS) entry which is preliminary data.</text>
</comment>
<organism evidence="2">
    <name type="scientific">marine sediment metagenome</name>
    <dbReference type="NCBI Taxonomy" id="412755"/>
    <lineage>
        <taxon>unclassified sequences</taxon>
        <taxon>metagenomes</taxon>
        <taxon>ecological metagenomes</taxon>
    </lineage>
</organism>
<dbReference type="Pfam" id="PF22461">
    <property type="entry name" value="SLBB_2"/>
    <property type="match status" value="2"/>
</dbReference>
<feature type="domain" description="SLBB" evidence="1">
    <location>
        <begin position="110"/>
        <end position="189"/>
    </location>
</feature>
<dbReference type="InterPro" id="IPR054765">
    <property type="entry name" value="SLBB_dom"/>
</dbReference>
<dbReference type="PANTHER" id="PTHR33619">
    <property type="entry name" value="POLYSACCHARIDE EXPORT PROTEIN GFCE-RELATED"/>
    <property type="match status" value="1"/>
</dbReference>
<protein>
    <recommendedName>
        <fullName evidence="1">SLBB domain-containing protein</fullName>
    </recommendedName>
</protein>
<dbReference type="AlphaFoldDB" id="X0VWM0"/>
<gene>
    <name evidence="2" type="ORF">S01H1_48764</name>
</gene>
<name>X0VWM0_9ZZZZ</name>
<proteinExistence type="predicted"/>
<accession>X0VWM0</accession>
<dbReference type="InterPro" id="IPR049712">
    <property type="entry name" value="Poly_export"/>
</dbReference>
<feature type="non-terminal residue" evidence="2">
    <location>
        <position position="1"/>
    </location>
</feature>
<dbReference type="PANTHER" id="PTHR33619:SF3">
    <property type="entry name" value="POLYSACCHARIDE EXPORT PROTEIN GFCE-RELATED"/>
    <property type="match status" value="1"/>
</dbReference>
<feature type="domain" description="SLBB" evidence="1">
    <location>
        <begin position="18"/>
        <end position="104"/>
    </location>
</feature>
<evidence type="ECO:0000259" key="1">
    <source>
        <dbReference type="Pfam" id="PF22461"/>
    </source>
</evidence>
<evidence type="ECO:0000313" key="2">
    <source>
        <dbReference type="EMBL" id="GAG16843.1"/>
    </source>
</evidence>
<reference evidence="2" key="1">
    <citation type="journal article" date="2014" name="Front. Microbiol.">
        <title>High frequency of phylogenetically diverse reductive dehalogenase-homologous genes in deep subseafloor sedimentary metagenomes.</title>
        <authorList>
            <person name="Kawai M."/>
            <person name="Futagami T."/>
            <person name="Toyoda A."/>
            <person name="Takaki Y."/>
            <person name="Nishi S."/>
            <person name="Hori S."/>
            <person name="Arai W."/>
            <person name="Tsubouchi T."/>
            <person name="Morono Y."/>
            <person name="Uchiyama I."/>
            <person name="Ito T."/>
            <person name="Fujiyama A."/>
            <person name="Inagaki F."/>
            <person name="Takami H."/>
        </authorList>
    </citation>
    <scope>NUCLEOTIDE SEQUENCE</scope>
    <source>
        <strain evidence="2">Expedition CK06-06</strain>
    </source>
</reference>
<dbReference type="Gene3D" id="3.10.560.10">
    <property type="entry name" value="Outer membrane lipoprotein wza domain like"/>
    <property type="match status" value="2"/>
</dbReference>
<dbReference type="EMBL" id="BARS01031323">
    <property type="protein sequence ID" value="GAG16843.1"/>
    <property type="molecule type" value="Genomic_DNA"/>
</dbReference>